<accession>A0A2U1PN97</accession>
<dbReference type="PANTHER" id="PTHR35305">
    <property type="entry name" value="FAD-BINDING PROTEIN"/>
    <property type="match status" value="1"/>
</dbReference>
<sequence>MGRVAKFDELPAAGNTFLVSFRQGLEFIRRPSIENTSELFEKVIKANNTHRMQSYIKAGYAHTSVRAENLSKSKDIISELGCLVEDVRMAIEAATETIQDFNHDLDPASSTSSEEKTVSFVPKKPEDIDYATMVAVVYSMVKQDYLMQERIVSALNLKTSSGELESYCLMWSLRPFYTKAGLNKVYVADFRSFDAIFSKGSNL</sequence>
<feature type="domain" description="DUF7795" evidence="1">
    <location>
        <begin position="1"/>
        <end position="93"/>
    </location>
</feature>
<keyword evidence="3" id="KW-1185">Reference proteome</keyword>
<dbReference type="EMBL" id="PKPP01000936">
    <property type="protein sequence ID" value="PWA87226.1"/>
    <property type="molecule type" value="Genomic_DNA"/>
</dbReference>
<dbReference type="InterPro" id="IPR056697">
    <property type="entry name" value="DUF7795"/>
</dbReference>
<dbReference type="PANTHER" id="PTHR35305:SF2">
    <property type="entry name" value="FAD-BINDING PROTEIN"/>
    <property type="match status" value="1"/>
</dbReference>
<name>A0A2U1PN97_ARTAN</name>
<evidence type="ECO:0000259" key="1">
    <source>
        <dbReference type="Pfam" id="PF25071"/>
    </source>
</evidence>
<comment type="caution">
    <text evidence="2">The sequence shown here is derived from an EMBL/GenBank/DDBJ whole genome shotgun (WGS) entry which is preliminary data.</text>
</comment>
<dbReference type="Proteomes" id="UP000245207">
    <property type="component" value="Unassembled WGS sequence"/>
</dbReference>
<protein>
    <recommendedName>
        <fullName evidence="1">DUF7795 domain-containing protein</fullName>
    </recommendedName>
</protein>
<evidence type="ECO:0000313" key="2">
    <source>
        <dbReference type="EMBL" id="PWA87226.1"/>
    </source>
</evidence>
<proteinExistence type="predicted"/>
<dbReference type="Pfam" id="PF25071">
    <property type="entry name" value="DUF7795"/>
    <property type="match status" value="1"/>
</dbReference>
<evidence type="ECO:0000313" key="3">
    <source>
        <dbReference type="Proteomes" id="UP000245207"/>
    </source>
</evidence>
<gene>
    <name evidence="2" type="ORF">CTI12_AA072510</name>
</gene>
<reference evidence="2 3" key="1">
    <citation type="journal article" date="2018" name="Mol. Plant">
        <title>The genome of Artemisia annua provides insight into the evolution of Asteraceae family and artemisinin biosynthesis.</title>
        <authorList>
            <person name="Shen Q."/>
            <person name="Zhang L."/>
            <person name="Liao Z."/>
            <person name="Wang S."/>
            <person name="Yan T."/>
            <person name="Shi P."/>
            <person name="Liu M."/>
            <person name="Fu X."/>
            <person name="Pan Q."/>
            <person name="Wang Y."/>
            <person name="Lv Z."/>
            <person name="Lu X."/>
            <person name="Zhang F."/>
            <person name="Jiang W."/>
            <person name="Ma Y."/>
            <person name="Chen M."/>
            <person name="Hao X."/>
            <person name="Li L."/>
            <person name="Tang Y."/>
            <person name="Lv G."/>
            <person name="Zhou Y."/>
            <person name="Sun X."/>
            <person name="Brodelius P.E."/>
            <person name="Rose J.K.C."/>
            <person name="Tang K."/>
        </authorList>
    </citation>
    <scope>NUCLEOTIDE SEQUENCE [LARGE SCALE GENOMIC DNA]</scope>
    <source>
        <strain evidence="3">cv. Huhao1</strain>
        <tissue evidence="2">Leaf</tissue>
    </source>
</reference>
<dbReference type="STRING" id="35608.A0A2U1PN97"/>
<organism evidence="2 3">
    <name type="scientific">Artemisia annua</name>
    <name type="common">Sweet wormwood</name>
    <dbReference type="NCBI Taxonomy" id="35608"/>
    <lineage>
        <taxon>Eukaryota</taxon>
        <taxon>Viridiplantae</taxon>
        <taxon>Streptophyta</taxon>
        <taxon>Embryophyta</taxon>
        <taxon>Tracheophyta</taxon>
        <taxon>Spermatophyta</taxon>
        <taxon>Magnoliopsida</taxon>
        <taxon>eudicotyledons</taxon>
        <taxon>Gunneridae</taxon>
        <taxon>Pentapetalae</taxon>
        <taxon>asterids</taxon>
        <taxon>campanulids</taxon>
        <taxon>Asterales</taxon>
        <taxon>Asteraceae</taxon>
        <taxon>Asteroideae</taxon>
        <taxon>Anthemideae</taxon>
        <taxon>Artemisiinae</taxon>
        <taxon>Artemisia</taxon>
    </lineage>
</organism>
<dbReference type="OrthoDB" id="744228at2759"/>
<dbReference type="AlphaFoldDB" id="A0A2U1PN97"/>